<dbReference type="EMBL" id="VYXP01000004">
    <property type="protein sequence ID" value="KAA9131861.1"/>
    <property type="molecule type" value="Genomic_DNA"/>
</dbReference>
<comment type="catalytic activity">
    <reaction evidence="4">
        <text>uridine + phosphate = alpha-D-ribose 1-phosphate + uracil</text>
        <dbReference type="Rhea" id="RHEA:24388"/>
        <dbReference type="ChEBI" id="CHEBI:16704"/>
        <dbReference type="ChEBI" id="CHEBI:17568"/>
        <dbReference type="ChEBI" id="CHEBI:43474"/>
        <dbReference type="ChEBI" id="CHEBI:57720"/>
        <dbReference type="EC" id="2.4.2.3"/>
    </reaction>
</comment>
<dbReference type="InterPro" id="IPR000845">
    <property type="entry name" value="Nucleoside_phosphorylase_d"/>
</dbReference>
<dbReference type="GO" id="GO:0004850">
    <property type="term" value="F:uridine phosphorylase activity"/>
    <property type="evidence" value="ECO:0007669"/>
    <property type="project" value="UniProtKB-EC"/>
</dbReference>
<dbReference type="NCBIfam" id="NF004489">
    <property type="entry name" value="PRK05819.1"/>
    <property type="match status" value="1"/>
</dbReference>
<accession>A0A5N0TAS3</accession>
<evidence type="ECO:0000256" key="1">
    <source>
        <dbReference type="ARBA" id="ARBA00010456"/>
    </source>
</evidence>
<dbReference type="Gene3D" id="3.40.50.1580">
    <property type="entry name" value="Nucleoside phosphorylase domain"/>
    <property type="match status" value="1"/>
</dbReference>
<dbReference type="GO" id="GO:0006152">
    <property type="term" value="P:purine nucleoside catabolic process"/>
    <property type="evidence" value="ECO:0007669"/>
    <property type="project" value="TreeGrafter"/>
</dbReference>
<comment type="function">
    <text evidence="5">Catalyzes the reversible phosphorolytic breakdown of the N-glycosidic bond in the beta-(deoxy)ribonucleoside molecules, with the formation of the corresponding free purine bases and pentose-1-phosphate.</text>
</comment>
<feature type="binding site" evidence="5">
    <location>
        <position position="44"/>
    </location>
    <ligand>
        <name>phosphate</name>
        <dbReference type="ChEBI" id="CHEBI:43474"/>
        <note>ligand shared between dimeric partners</note>
    </ligand>
</feature>
<feature type="binding site" description="in other chain" evidence="5">
    <location>
        <begin position="204"/>
        <end position="205"/>
    </location>
    <ligand>
        <name>a purine D-ribonucleoside</name>
        <dbReference type="ChEBI" id="CHEBI:142355"/>
        <note>ligand shared between dimeric partners</note>
    </ligand>
</feature>
<comment type="subunit">
    <text evidence="5">Homohexamer; trimer of homodimers.</text>
</comment>
<dbReference type="EC" id="2.4.2.1" evidence="5"/>
<feature type="binding site" description="in other chain" evidence="5">
    <location>
        <position position="21"/>
    </location>
    <ligand>
        <name>phosphate</name>
        <dbReference type="ChEBI" id="CHEBI:43474"/>
        <note>ligand shared between dimeric partners</note>
    </ligand>
</feature>
<comment type="caution">
    <text evidence="7">The sequence shown here is derived from an EMBL/GenBank/DDBJ whole genome shotgun (WGS) entry which is preliminary data.</text>
</comment>
<proteinExistence type="inferred from homology"/>
<dbReference type="GO" id="GO:0005829">
    <property type="term" value="C:cytosol"/>
    <property type="evidence" value="ECO:0007669"/>
    <property type="project" value="TreeGrafter"/>
</dbReference>
<feature type="active site" description="Proton donor" evidence="5">
    <location>
        <position position="205"/>
    </location>
</feature>
<name>A0A5N0TAS3_9GAMM</name>
<evidence type="ECO:0000256" key="4">
    <source>
        <dbReference type="ARBA" id="ARBA00048447"/>
    </source>
</evidence>
<dbReference type="InterPro" id="IPR004402">
    <property type="entry name" value="DeoD-type"/>
</dbReference>
<dbReference type="AlphaFoldDB" id="A0A5N0TAS3"/>
<gene>
    <name evidence="5 7" type="primary">deoD</name>
    <name evidence="7" type="ORF">F3N42_06690</name>
</gene>
<protein>
    <recommendedName>
        <fullName evidence="5">Purine nucleoside phosphorylase DeoD-type</fullName>
        <shortName evidence="5">PNP</shortName>
        <ecNumber evidence="5">2.4.2.1</ecNumber>
    </recommendedName>
</protein>
<dbReference type="HAMAP" id="MF_01627">
    <property type="entry name" value="Pur_nucleosid_phosp"/>
    <property type="match status" value="1"/>
</dbReference>
<dbReference type="PANTHER" id="PTHR43691:SF11">
    <property type="entry name" value="FI09636P-RELATED"/>
    <property type="match status" value="1"/>
</dbReference>
<feature type="binding site" evidence="5">
    <location>
        <position position="5"/>
    </location>
    <ligand>
        <name>a purine D-ribonucleoside</name>
        <dbReference type="ChEBI" id="CHEBI:142355"/>
        <note>ligand shared between dimeric partners</note>
    </ligand>
</feature>
<comment type="catalytic activity">
    <reaction evidence="5">
        <text>a purine D-ribonucleoside + phosphate = a purine nucleobase + alpha-D-ribose 1-phosphate</text>
        <dbReference type="Rhea" id="RHEA:19805"/>
        <dbReference type="ChEBI" id="CHEBI:26386"/>
        <dbReference type="ChEBI" id="CHEBI:43474"/>
        <dbReference type="ChEBI" id="CHEBI:57720"/>
        <dbReference type="ChEBI" id="CHEBI:142355"/>
        <dbReference type="EC" id="2.4.2.1"/>
    </reaction>
</comment>
<keyword evidence="3 5" id="KW-0808">Transferase</keyword>
<sequence length="237" mass="25100">MSTPHIDASPGDFAELVLMPGDPLRAQALATQVLEGAKQVNGVRNMLAFTGRYQGHEVSIMGSGMGMPSISIYAHELYDHFGVQRIVRVGTCGALTTDLQLGDLVLATAASTDSAMNRERFSGWDYAPAADFAMARAAYDAAVSAGLAVTAGEVMSTDWFYHPDTEFVDRVAAAGVLALDMETAALYALARQHQRRALTLLTVSDVIPAGAHFTPAERQSAFGAVIDAILPALVNEA</sequence>
<dbReference type="InterPro" id="IPR035994">
    <property type="entry name" value="Nucleoside_phosphorylase_sf"/>
</dbReference>
<dbReference type="PROSITE" id="PS01232">
    <property type="entry name" value="PNP_UDP_1"/>
    <property type="match status" value="1"/>
</dbReference>
<evidence type="ECO:0000256" key="2">
    <source>
        <dbReference type="ARBA" id="ARBA00022676"/>
    </source>
</evidence>
<comment type="similarity">
    <text evidence="1 5">Belongs to the PNP/UDP phosphorylase family.</text>
</comment>
<evidence type="ECO:0000313" key="8">
    <source>
        <dbReference type="Proteomes" id="UP000325372"/>
    </source>
</evidence>
<dbReference type="Pfam" id="PF01048">
    <property type="entry name" value="PNP_UDP_1"/>
    <property type="match status" value="1"/>
</dbReference>
<feature type="binding site" description="in other chain" evidence="5">
    <location>
        <position position="25"/>
    </location>
    <ligand>
        <name>phosphate</name>
        <dbReference type="ChEBI" id="CHEBI:43474"/>
        <note>ligand shared between dimeric partners</note>
    </ligand>
</feature>
<keyword evidence="8" id="KW-1185">Reference proteome</keyword>
<feature type="binding site" description="in other chain" evidence="5">
    <location>
        <begin position="180"/>
        <end position="182"/>
    </location>
    <ligand>
        <name>a purine D-ribonucleoside</name>
        <dbReference type="ChEBI" id="CHEBI:142355"/>
        <note>ligand shared between dimeric partners</note>
    </ligand>
</feature>
<comment type="catalytic activity">
    <reaction evidence="5">
        <text>a purine 2'-deoxy-D-ribonucleoside + phosphate = a purine nucleobase + 2-deoxy-alpha-D-ribose 1-phosphate</text>
        <dbReference type="Rhea" id="RHEA:36431"/>
        <dbReference type="ChEBI" id="CHEBI:26386"/>
        <dbReference type="ChEBI" id="CHEBI:43474"/>
        <dbReference type="ChEBI" id="CHEBI:57259"/>
        <dbReference type="ChEBI" id="CHEBI:142361"/>
        <dbReference type="EC" id="2.4.2.1"/>
    </reaction>
</comment>
<evidence type="ECO:0000256" key="5">
    <source>
        <dbReference type="HAMAP-Rule" id="MF_01627"/>
    </source>
</evidence>
<dbReference type="Proteomes" id="UP000325372">
    <property type="component" value="Unassembled WGS sequence"/>
</dbReference>
<feature type="site" description="Important for catalytic activity" evidence="5">
    <location>
        <position position="218"/>
    </location>
</feature>
<dbReference type="PANTHER" id="PTHR43691">
    <property type="entry name" value="URIDINE PHOSPHORYLASE"/>
    <property type="match status" value="1"/>
</dbReference>
<dbReference type="InterPro" id="IPR018016">
    <property type="entry name" value="Nucleoside_phosphorylase_CS"/>
</dbReference>
<evidence type="ECO:0000313" key="7">
    <source>
        <dbReference type="EMBL" id="KAA9131861.1"/>
    </source>
</evidence>
<dbReference type="GO" id="GO:0004731">
    <property type="term" value="F:purine-nucleoside phosphorylase activity"/>
    <property type="evidence" value="ECO:0007669"/>
    <property type="project" value="UniProtKB-UniRule"/>
</dbReference>
<dbReference type="RefSeq" id="WP_150863651.1">
    <property type="nucleotide sequence ID" value="NZ_VYXP01000004.1"/>
</dbReference>
<evidence type="ECO:0000256" key="3">
    <source>
        <dbReference type="ARBA" id="ARBA00022679"/>
    </source>
</evidence>
<organism evidence="7 8">
    <name type="scientific">Marinihelvus fidelis</name>
    <dbReference type="NCBI Taxonomy" id="2613842"/>
    <lineage>
        <taxon>Bacteria</taxon>
        <taxon>Pseudomonadati</taxon>
        <taxon>Pseudomonadota</taxon>
        <taxon>Gammaproteobacteria</taxon>
        <taxon>Chromatiales</taxon>
        <taxon>Wenzhouxiangellaceae</taxon>
        <taxon>Marinihelvus</taxon>
    </lineage>
</organism>
<reference evidence="7 8" key="1">
    <citation type="submission" date="2019-09" db="EMBL/GenBank/DDBJ databases">
        <title>Wenzhouxiangella sp. Genome sequencing and assembly.</title>
        <authorList>
            <person name="Zhang R."/>
        </authorList>
    </citation>
    <scope>NUCLEOTIDE SEQUENCE [LARGE SCALE GENOMIC DNA]</scope>
    <source>
        <strain evidence="7 8">W260</strain>
    </source>
</reference>
<dbReference type="NCBIfam" id="TIGR00107">
    <property type="entry name" value="deoD"/>
    <property type="match status" value="1"/>
</dbReference>
<feature type="domain" description="Nucleoside phosphorylase" evidence="6">
    <location>
        <begin position="16"/>
        <end position="211"/>
    </location>
</feature>
<evidence type="ECO:0000259" key="6">
    <source>
        <dbReference type="Pfam" id="PF01048"/>
    </source>
</evidence>
<dbReference type="SUPFAM" id="SSF53167">
    <property type="entry name" value="Purine and uridine phosphorylases"/>
    <property type="match status" value="1"/>
</dbReference>
<feature type="binding site" description="in other chain" evidence="5">
    <location>
        <begin position="88"/>
        <end position="91"/>
    </location>
    <ligand>
        <name>phosphate</name>
        <dbReference type="ChEBI" id="CHEBI:43474"/>
        <note>ligand shared between dimeric partners</note>
    </ligand>
</feature>
<keyword evidence="2 5" id="KW-0328">Glycosyltransferase</keyword>
<dbReference type="CDD" id="cd09006">
    <property type="entry name" value="PNP_EcPNPI-like"/>
    <property type="match status" value="1"/>
</dbReference>